<keyword evidence="1" id="KW-0479">Metal-binding</keyword>
<keyword evidence="4" id="KW-1185">Reference proteome</keyword>
<keyword evidence="1" id="KW-0862">Zinc</keyword>
<dbReference type="AlphaFoldDB" id="A0ABD2N8Y6"/>
<dbReference type="Proteomes" id="UP001516400">
    <property type="component" value="Unassembled WGS sequence"/>
</dbReference>
<evidence type="ECO:0000256" key="1">
    <source>
        <dbReference type="PROSITE-ProRule" id="PRU00042"/>
    </source>
</evidence>
<reference evidence="3 4" key="1">
    <citation type="journal article" date="2021" name="BMC Biol.">
        <title>Horizontally acquired antibacterial genes associated with adaptive radiation of ladybird beetles.</title>
        <authorList>
            <person name="Li H.S."/>
            <person name="Tang X.F."/>
            <person name="Huang Y.H."/>
            <person name="Xu Z.Y."/>
            <person name="Chen M.L."/>
            <person name="Du X.Y."/>
            <person name="Qiu B.Y."/>
            <person name="Chen P.T."/>
            <person name="Zhang W."/>
            <person name="Slipinski A."/>
            <person name="Escalona H.E."/>
            <person name="Waterhouse R.M."/>
            <person name="Zwick A."/>
            <person name="Pang H."/>
        </authorList>
    </citation>
    <scope>NUCLEOTIDE SEQUENCE [LARGE SCALE GENOMIC DNA]</scope>
    <source>
        <strain evidence="3">SYSU2018</strain>
    </source>
</reference>
<dbReference type="SMART" id="SM00355">
    <property type="entry name" value="ZnF_C2H2"/>
    <property type="match status" value="2"/>
</dbReference>
<protein>
    <recommendedName>
        <fullName evidence="2">C2H2-type domain-containing protein</fullName>
    </recommendedName>
</protein>
<evidence type="ECO:0000313" key="3">
    <source>
        <dbReference type="EMBL" id="KAL3275233.1"/>
    </source>
</evidence>
<dbReference type="Gene3D" id="3.30.160.60">
    <property type="entry name" value="Classic Zinc Finger"/>
    <property type="match status" value="1"/>
</dbReference>
<organism evidence="3 4">
    <name type="scientific">Cryptolaemus montrouzieri</name>
    <dbReference type="NCBI Taxonomy" id="559131"/>
    <lineage>
        <taxon>Eukaryota</taxon>
        <taxon>Metazoa</taxon>
        <taxon>Ecdysozoa</taxon>
        <taxon>Arthropoda</taxon>
        <taxon>Hexapoda</taxon>
        <taxon>Insecta</taxon>
        <taxon>Pterygota</taxon>
        <taxon>Neoptera</taxon>
        <taxon>Endopterygota</taxon>
        <taxon>Coleoptera</taxon>
        <taxon>Polyphaga</taxon>
        <taxon>Cucujiformia</taxon>
        <taxon>Coccinelloidea</taxon>
        <taxon>Coccinellidae</taxon>
        <taxon>Scymninae</taxon>
        <taxon>Scymnini</taxon>
        <taxon>Cryptolaemus</taxon>
    </lineage>
</organism>
<dbReference type="InterPro" id="IPR036236">
    <property type="entry name" value="Znf_C2H2_sf"/>
</dbReference>
<comment type="caution">
    <text evidence="3">The sequence shown here is derived from an EMBL/GenBank/DDBJ whole genome shotgun (WGS) entry which is preliminary data.</text>
</comment>
<feature type="non-terminal residue" evidence="3">
    <location>
        <position position="1"/>
    </location>
</feature>
<dbReference type="GO" id="GO:0008270">
    <property type="term" value="F:zinc ion binding"/>
    <property type="evidence" value="ECO:0007669"/>
    <property type="project" value="UniProtKB-KW"/>
</dbReference>
<evidence type="ECO:0000313" key="4">
    <source>
        <dbReference type="Proteomes" id="UP001516400"/>
    </source>
</evidence>
<dbReference type="InterPro" id="IPR013087">
    <property type="entry name" value="Znf_C2H2_type"/>
</dbReference>
<dbReference type="EMBL" id="JABFTP020000083">
    <property type="protein sequence ID" value="KAL3275233.1"/>
    <property type="molecule type" value="Genomic_DNA"/>
</dbReference>
<name>A0ABD2N8Y6_9CUCU</name>
<accession>A0ABD2N8Y6</accession>
<dbReference type="PROSITE" id="PS50157">
    <property type="entry name" value="ZINC_FINGER_C2H2_2"/>
    <property type="match status" value="1"/>
</dbReference>
<evidence type="ECO:0000259" key="2">
    <source>
        <dbReference type="PROSITE" id="PS50157"/>
    </source>
</evidence>
<feature type="domain" description="C2H2-type" evidence="2">
    <location>
        <begin position="3"/>
        <end position="30"/>
    </location>
</feature>
<sequence>APFACDKCNRKYRSKGAVVYHLHNECGVEPKFCCDYPGCNFKAKQKGNLKRHKIRKH</sequence>
<gene>
    <name evidence="3" type="ORF">HHI36_020002</name>
</gene>
<proteinExistence type="predicted"/>
<keyword evidence="1" id="KW-0863">Zinc-finger</keyword>
<dbReference type="SUPFAM" id="SSF57667">
    <property type="entry name" value="beta-beta-alpha zinc fingers"/>
    <property type="match status" value="1"/>
</dbReference>